<name>A0AA40G557_9HYME</name>
<protein>
    <submittedName>
        <fullName evidence="1">Uncharacterized protein</fullName>
    </submittedName>
</protein>
<dbReference type="AlphaFoldDB" id="A0AA40G557"/>
<reference evidence="1" key="1">
    <citation type="submission" date="2021-10" db="EMBL/GenBank/DDBJ databases">
        <title>Melipona bicolor Genome sequencing and assembly.</title>
        <authorList>
            <person name="Araujo N.S."/>
            <person name="Arias M.C."/>
        </authorList>
    </citation>
    <scope>NUCLEOTIDE SEQUENCE</scope>
    <source>
        <strain evidence="1">USP_2M_L1-L4_2017</strain>
        <tissue evidence="1">Whole body</tissue>
    </source>
</reference>
<keyword evidence="2" id="KW-1185">Reference proteome</keyword>
<dbReference type="EMBL" id="JAHYIQ010000006">
    <property type="protein sequence ID" value="KAK1130908.1"/>
    <property type="molecule type" value="Genomic_DNA"/>
</dbReference>
<gene>
    <name evidence="1" type="ORF">K0M31_017212</name>
</gene>
<dbReference type="Proteomes" id="UP001177670">
    <property type="component" value="Unassembled WGS sequence"/>
</dbReference>
<evidence type="ECO:0000313" key="1">
    <source>
        <dbReference type="EMBL" id="KAK1130908.1"/>
    </source>
</evidence>
<organism evidence="1 2">
    <name type="scientific">Melipona bicolor</name>
    <dbReference type="NCBI Taxonomy" id="60889"/>
    <lineage>
        <taxon>Eukaryota</taxon>
        <taxon>Metazoa</taxon>
        <taxon>Ecdysozoa</taxon>
        <taxon>Arthropoda</taxon>
        <taxon>Hexapoda</taxon>
        <taxon>Insecta</taxon>
        <taxon>Pterygota</taxon>
        <taxon>Neoptera</taxon>
        <taxon>Endopterygota</taxon>
        <taxon>Hymenoptera</taxon>
        <taxon>Apocrita</taxon>
        <taxon>Aculeata</taxon>
        <taxon>Apoidea</taxon>
        <taxon>Anthophila</taxon>
        <taxon>Apidae</taxon>
        <taxon>Melipona</taxon>
    </lineage>
</organism>
<sequence>MSDNSMRLSTRRHSGRIVFASSGGRGLTLRATSANTMPNNGFNVTRKCWQGGNYDDTGNILSNWTRGDIVSTAVTSAQIKQMDFRPRTKLVINARVLLHSKHEDEADLRDRFYVTSYGTMGGSFS</sequence>
<evidence type="ECO:0000313" key="2">
    <source>
        <dbReference type="Proteomes" id="UP001177670"/>
    </source>
</evidence>
<comment type="caution">
    <text evidence="1">The sequence shown here is derived from an EMBL/GenBank/DDBJ whole genome shotgun (WGS) entry which is preliminary data.</text>
</comment>
<proteinExistence type="predicted"/>
<accession>A0AA40G557</accession>